<keyword evidence="5" id="KW-0067">ATP-binding</keyword>
<dbReference type="InterPro" id="IPR036961">
    <property type="entry name" value="Kinesin_motor_dom_sf"/>
</dbReference>
<dbReference type="PRINTS" id="PR00380">
    <property type="entry name" value="KINESINHEAVY"/>
</dbReference>
<keyword evidence="3 6" id="KW-0175">Coiled coil</keyword>
<organism evidence="9 10">
    <name type="scientific">Chloropicon primus</name>
    <dbReference type="NCBI Taxonomy" id="1764295"/>
    <lineage>
        <taxon>Eukaryota</taxon>
        <taxon>Viridiplantae</taxon>
        <taxon>Chlorophyta</taxon>
        <taxon>Chloropicophyceae</taxon>
        <taxon>Chloropicales</taxon>
        <taxon>Chloropicaceae</taxon>
        <taxon>Chloropicon</taxon>
    </lineage>
</organism>
<evidence type="ECO:0000256" key="5">
    <source>
        <dbReference type="PROSITE-ProRule" id="PRU00283"/>
    </source>
</evidence>
<evidence type="ECO:0000256" key="4">
    <source>
        <dbReference type="ARBA" id="ARBA00023175"/>
    </source>
</evidence>
<dbReference type="InterPro" id="IPR027417">
    <property type="entry name" value="P-loop_NTPase"/>
</dbReference>
<dbReference type="GO" id="GO:0005524">
    <property type="term" value="F:ATP binding"/>
    <property type="evidence" value="ECO:0007669"/>
    <property type="project" value="UniProtKB-UniRule"/>
</dbReference>
<feature type="domain" description="Kinesin motor" evidence="8">
    <location>
        <begin position="5"/>
        <end position="396"/>
    </location>
</feature>
<evidence type="ECO:0000259" key="8">
    <source>
        <dbReference type="PROSITE" id="PS50067"/>
    </source>
</evidence>
<dbReference type="EMBL" id="CP031040">
    <property type="protein sequence ID" value="QDZ22287.1"/>
    <property type="molecule type" value="Genomic_DNA"/>
</dbReference>
<dbReference type="PANTHER" id="PTHR47968">
    <property type="entry name" value="CENTROMERE PROTEIN E"/>
    <property type="match status" value="1"/>
</dbReference>
<dbReference type="SUPFAM" id="SSF52540">
    <property type="entry name" value="P-loop containing nucleoside triphosphate hydrolases"/>
    <property type="match status" value="1"/>
</dbReference>
<dbReference type="GO" id="GO:0005874">
    <property type="term" value="C:microtubule"/>
    <property type="evidence" value="ECO:0007669"/>
    <property type="project" value="UniProtKB-KW"/>
</dbReference>
<feature type="region of interest" description="Disordered" evidence="7">
    <location>
        <begin position="70"/>
        <end position="116"/>
    </location>
</feature>
<dbReference type="STRING" id="1764295.A0A5B8MPD4"/>
<evidence type="ECO:0000256" key="7">
    <source>
        <dbReference type="SAM" id="MobiDB-lite"/>
    </source>
</evidence>
<feature type="coiled-coil region" evidence="6">
    <location>
        <begin position="1234"/>
        <end position="1333"/>
    </location>
</feature>
<evidence type="ECO:0000313" key="10">
    <source>
        <dbReference type="Proteomes" id="UP000316726"/>
    </source>
</evidence>
<protein>
    <submittedName>
        <fullName evidence="9">Kinesin</fullName>
    </submittedName>
</protein>
<name>A0A5B8MPD4_9CHLO</name>
<feature type="coiled-coil region" evidence="6">
    <location>
        <begin position="841"/>
        <end position="868"/>
    </location>
</feature>
<dbReference type="PANTHER" id="PTHR47968:SF75">
    <property type="entry name" value="CENTROMERE-ASSOCIATED PROTEIN E"/>
    <property type="match status" value="1"/>
</dbReference>
<keyword evidence="10" id="KW-1185">Reference proteome</keyword>
<dbReference type="OrthoDB" id="3176171at2759"/>
<evidence type="ECO:0000256" key="3">
    <source>
        <dbReference type="ARBA" id="ARBA00023054"/>
    </source>
</evidence>
<accession>A0A5B8MPD4</accession>
<dbReference type="PROSITE" id="PS50067">
    <property type="entry name" value="KINESIN_MOTOR_2"/>
    <property type="match status" value="1"/>
</dbReference>
<reference evidence="9 10" key="1">
    <citation type="submission" date="2018-07" db="EMBL/GenBank/DDBJ databases">
        <title>The complete nuclear genome of the prasinophyte Chloropicon primus (CCMP1205).</title>
        <authorList>
            <person name="Pombert J.-F."/>
            <person name="Otis C."/>
            <person name="Turmel M."/>
            <person name="Lemieux C."/>
        </authorList>
    </citation>
    <scope>NUCLEOTIDE SEQUENCE [LARGE SCALE GENOMIC DNA]</scope>
    <source>
        <strain evidence="9 10">CCMP1205</strain>
    </source>
</reference>
<dbReference type="GO" id="GO:0008017">
    <property type="term" value="F:microtubule binding"/>
    <property type="evidence" value="ECO:0007669"/>
    <property type="project" value="InterPro"/>
</dbReference>
<dbReference type="InterPro" id="IPR001752">
    <property type="entry name" value="Kinesin_motor_dom"/>
</dbReference>
<keyword evidence="2" id="KW-0493">Microtubule</keyword>
<dbReference type="Proteomes" id="UP000316726">
    <property type="component" value="Chromosome 7"/>
</dbReference>
<comment type="similarity">
    <text evidence="1">Belongs to the TRAFAC class myosin-kinesin ATPase superfamily. Kinesin family. KIN-7 subfamily.</text>
</comment>
<dbReference type="SMART" id="SM00129">
    <property type="entry name" value="KISc"/>
    <property type="match status" value="1"/>
</dbReference>
<dbReference type="GO" id="GO:0007018">
    <property type="term" value="P:microtubule-based movement"/>
    <property type="evidence" value="ECO:0007669"/>
    <property type="project" value="InterPro"/>
</dbReference>
<evidence type="ECO:0000256" key="2">
    <source>
        <dbReference type="ARBA" id="ARBA00022701"/>
    </source>
</evidence>
<feature type="coiled-coil region" evidence="6">
    <location>
        <begin position="1358"/>
        <end position="1407"/>
    </location>
</feature>
<dbReference type="InterPro" id="IPR027640">
    <property type="entry name" value="Kinesin-like_fam"/>
</dbReference>
<evidence type="ECO:0000256" key="6">
    <source>
        <dbReference type="SAM" id="Coils"/>
    </source>
</evidence>
<dbReference type="InterPro" id="IPR021881">
    <property type="entry name" value="NACK_C"/>
</dbReference>
<feature type="coiled-coil region" evidence="6">
    <location>
        <begin position="551"/>
        <end position="697"/>
    </location>
</feature>
<dbReference type="GO" id="GO:0003777">
    <property type="term" value="F:microtubule motor activity"/>
    <property type="evidence" value="ECO:0007669"/>
    <property type="project" value="InterPro"/>
</dbReference>
<dbReference type="Pfam" id="PF11995">
    <property type="entry name" value="DUF3490"/>
    <property type="match status" value="1"/>
</dbReference>
<gene>
    <name evidence="9" type="ORF">A3770_07p48050</name>
</gene>
<proteinExistence type="inferred from homology"/>
<keyword evidence="4 5" id="KW-0505">Motor protein</keyword>
<feature type="binding site" evidence="5">
    <location>
        <begin position="158"/>
        <end position="165"/>
    </location>
    <ligand>
        <name>ATP</name>
        <dbReference type="ChEBI" id="CHEBI:30616"/>
    </ligand>
</feature>
<dbReference type="Gene3D" id="3.40.850.10">
    <property type="entry name" value="Kinesin motor domain"/>
    <property type="match status" value="1"/>
</dbReference>
<feature type="coiled-coil region" evidence="6">
    <location>
        <begin position="416"/>
        <end position="457"/>
    </location>
</feature>
<sequence length="1573" mass="175674">MERSDMKVLIRLRPFSRKERATCGEVAVRISNANDVVLGVEAAYCAMEAPTSVGRQLAARVASRQGLDLGDAVATPTPEKIPFADRSNVTTPSDWEQRVTPTPPQTPLTPQKKPPSRFTFDRVFGPNKTTEQLYDEGGVSDIVDSFLGGFNGTVFAYGQTGSGKTFTMDGVVDLAVSDVFSFIEDASRSGQDRFLLRASILEVYNERVTDLLVSDGGSAHGLRLLDNKSGGVVVEGLSEVKVDTQETLLSALQTAKLNRMTASTKVNERSSRSHLMVRLTLERRQEGSRMLQLSCLNLVDLAGSERVHETKTSGLGMKESCSINQSLLCLGNVVSRLAERSAGHIPYRDSKLTRLLQHAIGGNSKTAMICTISPGGGWHLEQTRGTLSFASRAMNITNLAKKNLEAEDDVVNSSLLLKYEKEIEGLKFRLEDLDRERAGENEEVQRLKKKIEGMTKVILNYFHGPREVSTPVSASHYSGNRHGKVPKVYTTLGLVSPGREGTEVTPSAPPTAQLFSPLLQKYREARKKQQEELLALHGHVASLKEGRLQDKALLEKQMLEFEAEIGLSEKEITRLQESNTLKDDLLAERSKCIDDQAKEISNLKALNKRLCEEANRSREERNEETARLRELEKQQEEDIHAAQQSAMVLEAQIANLEGSLDKIGSKAALVSPAVRRVKELEEALEVKTTQLKNVEEKVVEKVDTEESSGEKGNFRKRNKFDARKLLRFSSMLETALVKMQGWTGSNNALANSPNTPRLPLRSTASVTWEHEGGLGKGSPHTPENLVGAHLSDFRKQELGLCIREAMTSCKLFKSQVESLYAALQDAEEANDGQQVLLTVVAQEHAKKTSQWELELARLKREVKESSDLASLQMQSRKDLDVEWQTRALDMERTLAGMREEHGVQVNDMLSQLQQKEAKLLRLASEFSQSETLYEQKLRSLGAKQAKKLGETLQFREEELRAEASKKLEDALQEQRQKLVCEHIEACAEIRDNLEARHEERLKNLQAQQANASFEFDAKLKVQENQLAEDMMSALASQETELGARFEKDLQQALEEQKRAITEASSAELSEMLRNQKASLEAFAAEQMVAALADVTEQLTNEKDDALSNLRMSLEQQSREALEKALGSKASEADAILALSREEHANELALIREEHARQLMQIKDELTRANADEKAWVIEEERSRAEASLSEAKIAFEERSAKEMADALTSMKASMEAAFAQQIAVVEGNCESDKERALEQQRLSLEEEGAILRQEIETLAKRNDALFSLQEALEKQADAAIASLQDDHAKEVAQLKEEAAQAAAAKEIKEAELKQEHEEDLRSALARQEEVMEMLTVQHAREIAGLEEEHASAMSRLRADLAEAAADDAADAMNTLREQHAKEIAGLREEHASEVARLREELAQSVRNSESAPRIIEFERDSVEAKLSAFKDTAELQAIVKLWKDLHVPLRHRSRFVGSLVKEDANVLSLEMHRLQWLKEAMTPDQKVAAAKKLAGERQDLIKKLRATPYSTKEALLASWGYSKEDKKRKESLVRKLFEDPAQTVASATVVLYLDEFDRKGDFIHFASFYFFLL</sequence>
<dbReference type="Pfam" id="PF00225">
    <property type="entry name" value="Kinesin"/>
    <property type="match status" value="1"/>
</dbReference>
<keyword evidence="5" id="KW-0547">Nucleotide-binding</keyword>
<evidence type="ECO:0000313" key="9">
    <source>
        <dbReference type="EMBL" id="QDZ22287.1"/>
    </source>
</evidence>
<evidence type="ECO:0000256" key="1">
    <source>
        <dbReference type="ARBA" id="ARBA00007310"/>
    </source>
</evidence>